<evidence type="ECO:0000313" key="2">
    <source>
        <dbReference type="EMBL" id="PTX19404.1"/>
    </source>
</evidence>
<evidence type="ECO:0000256" key="1">
    <source>
        <dbReference type="SAM" id="SignalP"/>
    </source>
</evidence>
<protein>
    <submittedName>
        <fullName evidence="2">Uncharacterized protein</fullName>
    </submittedName>
</protein>
<keyword evidence="1" id="KW-0732">Signal</keyword>
<sequence>MLQLPFMSRLMKKKLYLFLLIGVCFSCNTAQELEKEGITFIYTDSVSKELADSISDYFARCKRKKDMNWVGLDKVKSVKIDSAYYSYLLYLNLSNLDSVLTDKQKKVSYQAFAKFLSVDRFDSARVHIFLTDDNFEVKEGLPYDPKSYTVIESNYTYHNAETKILVKGEFIDMVAKGLYHEFRLNKPELFKSTDSLYIELSKKDVEVGVNIFIDPKQINLATLVNQFEKSDPLIYDILFSYYPTYFNIIDKDTQEKLKVIAHRISEE</sequence>
<reference evidence="2 3" key="1">
    <citation type="submission" date="2018-04" db="EMBL/GenBank/DDBJ databases">
        <title>Genomic Encyclopedia of Archaeal and Bacterial Type Strains, Phase II (KMG-II): from individual species to whole genera.</title>
        <authorList>
            <person name="Goeker M."/>
        </authorList>
    </citation>
    <scope>NUCLEOTIDE SEQUENCE [LARGE SCALE GENOMIC DNA]</scope>
    <source>
        <strain evidence="2 3">DSM 100162</strain>
    </source>
</reference>
<accession>A0A2T5YJB8</accession>
<name>A0A2T5YJB8_9BACT</name>
<evidence type="ECO:0000313" key="3">
    <source>
        <dbReference type="Proteomes" id="UP000244225"/>
    </source>
</evidence>
<keyword evidence="3" id="KW-1185">Reference proteome</keyword>
<dbReference type="AlphaFoldDB" id="A0A2T5YJB8"/>
<organism evidence="2 3">
    <name type="scientific">Pontibacter mucosus</name>
    <dbReference type="NCBI Taxonomy" id="1649266"/>
    <lineage>
        <taxon>Bacteria</taxon>
        <taxon>Pseudomonadati</taxon>
        <taxon>Bacteroidota</taxon>
        <taxon>Cytophagia</taxon>
        <taxon>Cytophagales</taxon>
        <taxon>Hymenobacteraceae</taxon>
        <taxon>Pontibacter</taxon>
    </lineage>
</organism>
<feature type="signal peptide" evidence="1">
    <location>
        <begin position="1"/>
        <end position="30"/>
    </location>
</feature>
<dbReference type="Proteomes" id="UP000244225">
    <property type="component" value="Unassembled WGS sequence"/>
</dbReference>
<comment type="caution">
    <text evidence="2">The sequence shown here is derived from an EMBL/GenBank/DDBJ whole genome shotgun (WGS) entry which is preliminary data.</text>
</comment>
<dbReference type="EMBL" id="QBKI01000004">
    <property type="protein sequence ID" value="PTX19404.1"/>
    <property type="molecule type" value="Genomic_DNA"/>
</dbReference>
<gene>
    <name evidence="2" type="ORF">C8N40_104135</name>
</gene>
<proteinExistence type="predicted"/>
<feature type="chain" id="PRO_5015617315" evidence="1">
    <location>
        <begin position="31"/>
        <end position="267"/>
    </location>
</feature>